<dbReference type="Proteomes" id="UP000077154">
    <property type="component" value="Unassembled WGS sequence"/>
</dbReference>
<dbReference type="EMBL" id="KV441405">
    <property type="protein sequence ID" value="OAF56187.1"/>
    <property type="molecule type" value="Genomic_DNA"/>
</dbReference>
<dbReference type="InterPro" id="IPR011074">
    <property type="entry name" value="CRAL/TRIO_N_dom"/>
</dbReference>
<dbReference type="SUPFAM" id="SSF46938">
    <property type="entry name" value="CRAL/TRIO N-terminal domain"/>
    <property type="match status" value="1"/>
</dbReference>
<protein>
    <recommendedName>
        <fullName evidence="2">CRAL-TRIO domain-containing protein</fullName>
    </recommendedName>
</protein>
<accession>A0A177A261</accession>
<organism evidence="3">
    <name type="scientific">Pseudogymnoascus destructans</name>
    <dbReference type="NCBI Taxonomy" id="655981"/>
    <lineage>
        <taxon>Eukaryota</taxon>
        <taxon>Fungi</taxon>
        <taxon>Dikarya</taxon>
        <taxon>Ascomycota</taxon>
        <taxon>Pezizomycotina</taxon>
        <taxon>Leotiomycetes</taxon>
        <taxon>Thelebolales</taxon>
        <taxon>Thelebolaceae</taxon>
        <taxon>Pseudogymnoascus</taxon>
    </lineage>
</organism>
<dbReference type="SUPFAM" id="SSF52087">
    <property type="entry name" value="CRAL/TRIO domain"/>
    <property type="match status" value="1"/>
</dbReference>
<dbReference type="InterPro" id="IPR052432">
    <property type="entry name" value="PITP/CRAL-TRIO"/>
</dbReference>
<evidence type="ECO:0000259" key="2">
    <source>
        <dbReference type="PROSITE" id="PS50191"/>
    </source>
</evidence>
<dbReference type="Pfam" id="PF00650">
    <property type="entry name" value="CRAL_TRIO"/>
    <property type="match status" value="1"/>
</dbReference>
<proteinExistence type="predicted"/>
<dbReference type="eggNOG" id="KOG1470">
    <property type="taxonomic scope" value="Eukaryota"/>
</dbReference>
<dbReference type="RefSeq" id="XP_024321484.1">
    <property type="nucleotide sequence ID" value="XM_024470939.1"/>
</dbReference>
<dbReference type="InterPro" id="IPR036273">
    <property type="entry name" value="CRAL/TRIO_N_dom_sf"/>
</dbReference>
<dbReference type="CDD" id="cd00170">
    <property type="entry name" value="SEC14"/>
    <property type="match status" value="1"/>
</dbReference>
<dbReference type="SMART" id="SM01100">
    <property type="entry name" value="CRAL_TRIO_N"/>
    <property type="match status" value="1"/>
</dbReference>
<name>A0A177A261_9PEZI</name>
<dbReference type="Pfam" id="PF03765">
    <property type="entry name" value="CRAL_TRIO_N"/>
    <property type="match status" value="1"/>
</dbReference>
<dbReference type="AlphaFoldDB" id="A0A177A261"/>
<dbReference type="InterPro" id="IPR001251">
    <property type="entry name" value="CRAL-TRIO_dom"/>
</dbReference>
<evidence type="ECO:0000256" key="1">
    <source>
        <dbReference type="SAM" id="MobiDB-lite"/>
    </source>
</evidence>
<dbReference type="OrthoDB" id="43460at2759"/>
<dbReference type="InterPro" id="IPR036865">
    <property type="entry name" value="CRAL-TRIO_dom_sf"/>
</dbReference>
<reference evidence="3" key="1">
    <citation type="submission" date="2016-03" db="EMBL/GenBank/DDBJ databases">
        <title>Updated assembly of Pseudogymnoascus destructans, the fungus causing white-nose syndrome of bats.</title>
        <authorList>
            <person name="Palmer J.M."/>
            <person name="Drees K.P."/>
            <person name="Foster J.T."/>
            <person name="Lindner D.L."/>
        </authorList>
    </citation>
    <scope>NUCLEOTIDE SEQUENCE [LARGE SCALE GENOMIC DNA]</scope>
    <source>
        <strain evidence="3">20631-21</strain>
    </source>
</reference>
<dbReference type="PROSITE" id="PS50191">
    <property type="entry name" value="CRAL_TRIO"/>
    <property type="match status" value="1"/>
</dbReference>
<dbReference type="GeneID" id="36290412"/>
<evidence type="ECO:0000313" key="3">
    <source>
        <dbReference type="EMBL" id="OAF56187.1"/>
    </source>
</evidence>
<sequence>MATVEKGSGFVGYLSVDQEVKLQQLWTIILKASDTHESLIVSSANGADSQDPVQHQHGKHSSLSSNPSGETRILSQEVPFGKASCLLRMDFLNTIRHDHPDAFLLRFLRARKWDVIKAFNMMMGVIEWRTKVMNVDQLMAEGELQALQLSQSTSNGSKEKNGHDFLAQVRMGKSFIHGVDRVGRPICVVRVRLHRPGEQSEETMERYIVHFIESVRLMMVDPAEMAAVVFDMTGFSLSNMEYPPVKFIIKCLETNYPESLGVLLIHKAPWVFSGIWRLIKGWLDPVIASKIYFTNNAADLEKFISREQIVQELGGDNNWAYKYFEPTPNENDKMKDTATRDVLLTERQRLGDSLLLATSAWIAATTSKDEAEIAACKDQRSDFIERLRSNYWQLDPYLRARTVLDRTGAFKDLHYHPSEESLVKIRGAQTKEMAKIVEVEHLETMMETYAVKN</sequence>
<dbReference type="Gene3D" id="3.40.525.10">
    <property type="entry name" value="CRAL-TRIO lipid binding domain"/>
    <property type="match status" value="1"/>
</dbReference>
<feature type="region of interest" description="Disordered" evidence="1">
    <location>
        <begin position="45"/>
        <end position="70"/>
    </location>
</feature>
<feature type="domain" description="CRAL-TRIO" evidence="2">
    <location>
        <begin position="176"/>
        <end position="321"/>
    </location>
</feature>
<dbReference type="PANTHER" id="PTHR46590:SF2">
    <property type="entry name" value="CRAL_TRIO DOMAIN PROTEIN (AFU_ORTHOLOGUE AFUA_4G13930)-RELATED"/>
    <property type="match status" value="1"/>
</dbReference>
<dbReference type="PANTHER" id="PTHR46590">
    <property type="entry name" value="PHOSPHATIDYLINOSITOL TRANSFER PROTEIN CSR1-RELATED"/>
    <property type="match status" value="1"/>
</dbReference>
<gene>
    <name evidence="3" type="ORF">VC83_07366</name>
</gene>
<dbReference type="VEuPathDB" id="FungiDB:GMDG_04434"/>
<dbReference type="SMART" id="SM00516">
    <property type="entry name" value="SEC14"/>
    <property type="match status" value="1"/>
</dbReference>